<proteinExistence type="predicted"/>
<accession>A0A0C4ECW0</accession>
<reference evidence="4" key="4">
    <citation type="journal article" date="2015" name="G3 (Bethesda)">
        <title>Genome sequences of three phytopathogenic species of the Magnaporthaceae family of fungi.</title>
        <authorList>
            <person name="Okagaki L.H."/>
            <person name="Nunes C.C."/>
            <person name="Sailsbery J."/>
            <person name="Clay B."/>
            <person name="Brown D."/>
            <person name="John T."/>
            <person name="Oh Y."/>
            <person name="Young N."/>
            <person name="Fitzgerald M."/>
            <person name="Haas B.J."/>
            <person name="Zeng Q."/>
            <person name="Young S."/>
            <person name="Adiconis X."/>
            <person name="Fan L."/>
            <person name="Levin J.Z."/>
            <person name="Mitchell T.K."/>
            <person name="Okubara P.A."/>
            <person name="Farman M.L."/>
            <person name="Kohn L.M."/>
            <person name="Birren B."/>
            <person name="Ma L.-J."/>
            <person name="Dean R.A."/>
        </authorList>
    </citation>
    <scope>NUCLEOTIDE SEQUENCE</scope>
    <source>
        <strain evidence="4">ATCC 64411 / 73-15</strain>
    </source>
</reference>
<protein>
    <recommendedName>
        <fullName evidence="2">DUF7924 domain-containing protein</fullName>
    </recommendedName>
</protein>
<dbReference type="Proteomes" id="UP000011715">
    <property type="component" value="Unassembled WGS sequence"/>
</dbReference>
<dbReference type="EMBL" id="ADBL01002356">
    <property type="status" value="NOT_ANNOTATED_CDS"/>
    <property type="molecule type" value="Genomic_DNA"/>
</dbReference>
<dbReference type="VEuPathDB" id="FungiDB:MAPG_10548"/>
<feature type="compositionally biased region" description="Basic and acidic residues" evidence="1">
    <location>
        <begin position="25"/>
        <end position="37"/>
    </location>
</feature>
<dbReference type="Pfam" id="PF25545">
    <property type="entry name" value="DUF7924"/>
    <property type="match status" value="1"/>
</dbReference>
<dbReference type="OMA" id="DESHAKN"/>
<name>A0A0C4ECW0_MAGP6</name>
<dbReference type="eggNOG" id="ENOG502RS92">
    <property type="taxonomic scope" value="Eukaryota"/>
</dbReference>
<dbReference type="AlphaFoldDB" id="A0A0C4ECW0"/>
<organism evidence="4 5">
    <name type="scientific">Magnaporthiopsis poae (strain ATCC 64411 / 73-15)</name>
    <name type="common">Kentucky bluegrass fungus</name>
    <name type="synonym">Magnaporthe poae</name>
    <dbReference type="NCBI Taxonomy" id="644358"/>
    <lineage>
        <taxon>Eukaryota</taxon>
        <taxon>Fungi</taxon>
        <taxon>Dikarya</taxon>
        <taxon>Ascomycota</taxon>
        <taxon>Pezizomycotina</taxon>
        <taxon>Sordariomycetes</taxon>
        <taxon>Sordariomycetidae</taxon>
        <taxon>Magnaporthales</taxon>
        <taxon>Magnaporthaceae</taxon>
        <taxon>Magnaporthiopsis</taxon>
    </lineage>
</organism>
<keyword evidence="5" id="KW-1185">Reference proteome</keyword>
<evidence type="ECO:0000313" key="4">
    <source>
        <dbReference type="EnsemblFungi" id="MAPG_10548T0"/>
    </source>
</evidence>
<evidence type="ECO:0000256" key="1">
    <source>
        <dbReference type="SAM" id="MobiDB-lite"/>
    </source>
</evidence>
<dbReference type="STRING" id="644358.A0A0C4ECW0"/>
<feature type="domain" description="DUF7924" evidence="2">
    <location>
        <begin position="177"/>
        <end position="327"/>
    </location>
</feature>
<reference evidence="3" key="3">
    <citation type="submission" date="2011-03" db="EMBL/GenBank/DDBJ databases">
        <title>Annotation of Magnaporthe poae ATCC 64411.</title>
        <authorList>
            <person name="Ma L.-J."/>
            <person name="Dead R."/>
            <person name="Young S.K."/>
            <person name="Zeng Q."/>
            <person name="Gargeya S."/>
            <person name="Fitzgerald M."/>
            <person name="Haas B."/>
            <person name="Abouelleil A."/>
            <person name="Alvarado L."/>
            <person name="Arachchi H.M."/>
            <person name="Berlin A."/>
            <person name="Brown A."/>
            <person name="Chapman S.B."/>
            <person name="Chen Z."/>
            <person name="Dunbar C."/>
            <person name="Freedman E."/>
            <person name="Gearin G."/>
            <person name="Gellesch M."/>
            <person name="Goldberg J."/>
            <person name="Griggs A."/>
            <person name="Gujja S."/>
            <person name="Heiman D."/>
            <person name="Howarth C."/>
            <person name="Larson L."/>
            <person name="Lui A."/>
            <person name="MacDonald P.J.P."/>
            <person name="Mehta T."/>
            <person name="Montmayeur A."/>
            <person name="Murphy C."/>
            <person name="Neiman D."/>
            <person name="Pearson M."/>
            <person name="Priest M."/>
            <person name="Roberts A."/>
            <person name="Saif S."/>
            <person name="Shea T."/>
            <person name="Shenoy N."/>
            <person name="Sisk P."/>
            <person name="Stolte C."/>
            <person name="Sykes S."/>
            <person name="Yandava C."/>
            <person name="Wortman J."/>
            <person name="Nusbaum C."/>
            <person name="Birren B."/>
        </authorList>
    </citation>
    <scope>NUCLEOTIDE SEQUENCE</scope>
    <source>
        <strain evidence="3">ATCC 64411</strain>
    </source>
</reference>
<reference evidence="5" key="1">
    <citation type="submission" date="2010-05" db="EMBL/GenBank/DDBJ databases">
        <title>The genome sequence of Magnaporthe poae strain ATCC 64411.</title>
        <authorList>
            <person name="Ma L.-J."/>
            <person name="Dead R."/>
            <person name="Young S."/>
            <person name="Zeng Q."/>
            <person name="Koehrsen M."/>
            <person name="Alvarado L."/>
            <person name="Berlin A."/>
            <person name="Chapman S.B."/>
            <person name="Chen Z."/>
            <person name="Freedman E."/>
            <person name="Gellesch M."/>
            <person name="Goldberg J."/>
            <person name="Griggs A."/>
            <person name="Gujja S."/>
            <person name="Heilman E.R."/>
            <person name="Heiman D."/>
            <person name="Hepburn T."/>
            <person name="Howarth C."/>
            <person name="Jen D."/>
            <person name="Larson L."/>
            <person name="Mehta T."/>
            <person name="Neiman D."/>
            <person name="Pearson M."/>
            <person name="Roberts A."/>
            <person name="Saif S."/>
            <person name="Shea T."/>
            <person name="Shenoy N."/>
            <person name="Sisk P."/>
            <person name="Stolte C."/>
            <person name="Sykes S."/>
            <person name="Walk T."/>
            <person name="White J."/>
            <person name="Yandava C."/>
            <person name="Haas B."/>
            <person name="Nusbaum C."/>
            <person name="Birren B."/>
        </authorList>
    </citation>
    <scope>NUCLEOTIDE SEQUENCE [LARGE SCALE GENOMIC DNA]</scope>
    <source>
        <strain evidence="5">ATCC 64411 / 73-15</strain>
    </source>
</reference>
<evidence type="ECO:0000313" key="5">
    <source>
        <dbReference type="Proteomes" id="UP000011715"/>
    </source>
</evidence>
<dbReference type="EnsemblFungi" id="MAPG_10548T0">
    <property type="protein sequence ID" value="MAPG_10548T0"/>
    <property type="gene ID" value="MAPG_10548"/>
</dbReference>
<dbReference type="OrthoDB" id="5424149at2759"/>
<evidence type="ECO:0000313" key="3">
    <source>
        <dbReference type="EMBL" id="KLU90696.1"/>
    </source>
</evidence>
<dbReference type="EMBL" id="GL876975">
    <property type="protein sequence ID" value="KLU90696.1"/>
    <property type="molecule type" value="Genomic_DNA"/>
</dbReference>
<gene>
    <name evidence="3" type="ORF">MAPG_10548</name>
</gene>
<reference evidence="3" key="2">
    <citation type="submission" date="2010-05" db="EMBL/GenBank/DDBJ databases">
        <title>The Genome Sequence of Magnaporthe poae strain ATCC 64411.</title>
        <authorList>
            <consortium name="The Broad Institute Genome Sequencing Platform"/>
            <consortium name="Broad Institute Genome Sequencing Center for Infectious Disease"/>
            <person name="Ma L.-J."/>
            <person name="Dead R."/>
            <person name="Young S."/>
            <person name="Zeng Q."/>
            <person name="Koehrsen M."/>
            <person name="Alvarado L."/>
            <person name="Berlin A."/>
            <person name="Chapman S.B."/>
            <person name="Chen Z."/>
            <person name="Freedman E."/>
            <person name="Gellesch M."/>
            <person name="Goldberg J."/>
            <person name="Griggs A."/>
            <person name="Gujja S."/>
            <person name="Heilman E.R."/>
            <person name="Heiman D."/>
            <person name="Hepburn T."/>
            <person name="Howarth C."/>
            <person name="Jen D."/>
            <person name="Larson L."/>
            <person name="Mehta T."/>
            <person name="Neiman D."/>
            <person name="Pearson M."/>
            <person name="Roberts A."/>
            <person name="Saif S."/>
            <person name="Shea T."/>
            <person name="Shenoy N."/>
            <person name="Sisk P."/>
            <person name="Stolte C."/>
            <person name="Sykes S."/>
            <person name="Walk T."/>
            <person name="White J."/>
            <person name="Yandava C."/>
            <person name="Haas B."/>
            <person name="Nusbaum C."/>
            <person name="Birren B."/>
        </authorList>
    </citation>
    <scope>NUCLEOTIDE SEQUENCE</scope>
    <source>
        <strain evidence="3">ATCC 64411</strain>
    </source>
</reference>
<dbReference type="InterPro" id="IPR057684">
    <property type="entry name" value="DUF7924"/>
</dbReference>
<evidence type="ECO:0000259" key="2">
    <source>
        <dbReference type="Pfam" id="PF25545"/>
    </source>
</evidence>
<reference evidence="4" key="5">
    <citation type="submission" date="2015-06" db="UniProtKB">
        <authorList>
            <consortium name="EnsemblFungi"/>
        </authorList>
    </citation>
    <scope>IDENTIFICATION</scope>
    <source>
        <strain evidence="4">ATCC 64411</strain>
    </source>
</reference>
<feature type="region of interest" description="Disordered" evidence="1">
    <location>
        <begin position="1"/>
        <end position="73"/>
    </location>
</feature>
<feature type="region of interest" description="Disordered" evidence="1">
    <location>
        <begin position="339"/>
        <end position="369"/>
    </location>
</feature>
<sequence length="384" mass="42526">MDETQTRPELLQAEQAPANPPSRKRQLDSNDDAEPRTRPARLTRRNLAAFNKAVNKTGKEKTSDEDSGSTKTKTISIISPRFASRACQNGILGPWFNSGPPVNLEEIRRRIARSRGTASPTESAYGDYADRIGGASNEDTVICEMMPLLKKYPKGYKRTVNQAFTAFPKDVGFNNGLSAPQPDYVEGLEMGQFYPVLIHKQIRGAVLYKEDICSVTLPHIAGEMKGPDGSMREAELQSAYTGAALVFARTQALSSMGRSDPPGHANVTTFTTDGKTLNLFAHYTTTAEDGTLKYRQYPITSKSLVNSHQEHKEARKLLRNEQDHAMRQSCALRDQLREHYKQQRSSGLRPTTEGVPPTLAVPGTEPLHAYEDEVVEPHVQAQAQ</sequence>